<protein>
    <submittedName>
        <fullName evidence="2">Uncharacterized protein</fullName>
    </submittedName>
</protein>
<dbReference type="WBParaSite" id="PS1159_v2.g8739.t1">
    <property type="protein sequence ID" value="PS1159_v2.g8739.t1"/>
    <property type="gene ID" value="PS1159_v2.g8739"/>
</dbReference>
<evidence type="ECO:0000313" key="2">
    <source>
        <dbReference type="WBParaSite" id="PS1159_v2.g8739.t1"/>
    </source>
</evidence>
<dbReference type="Proteomes" id="UP000887580">
    <property type="component" value="Unplaced"/>
</dbReference>
<reference evidence="2" key="1">
    <citation type="submission" date="2022-11" db="UniProtKB">
        <authorList>
            <consortium name="WormBaseParasite"/>
        </authorList>
    </citation>
    <scope>IDENTIFICATION</scope>
</reference>
<proteinExistence type="predicted"/>
<evidence type="ECO:0000313" key="1">
    <source>
        <dbReference type="Proteomes" id="UP000887580"/>
    </source>
</evidence>
<sequence length="282" mass="32590">MNFLPQPPTNEEYQQLFEKYKILEESNLKLNSEITVLKQKVKNVKEFEEIIVLKSEENERMKNEIQDLIKEKAKIIIDFSEKVLNEQKKSWDLEKKLKEYEERKNVCNSETEKRYDKNVIAENGEDSRKRPRTASMNYENEQIILNASNINSNPQNQPPLLVLQDLFYPQEMYSQNPQTNIPLILSSNIPITQTLSGENSTCYHENPGTGKTKSSDAQKAGPSALANVTTLSKLQKNGNNKEAEDYSLHLNNLRTSLKKHVADFYSLNHCPKNIFEIPQENP</sequence>
<accession>A0AC35GTX9</accession>
<organism evidence="1 2">
    <name type="scientific">Panagrolaimus sp. PS1159</name>
    <dbReference type="NCBI Taxonomy" id="55785"/>
    <lineage>
        <taxon>Eukaryota</taxon>
        <taxon>Metazoa</taxon>
        <taxon>Ecdysozoa</taxon>
        <taxon>Nematoda</taxon>
        <taxon>Chromadorea</taxon>
        <taxon>Rhabditida</taxon>
        <taxon>Tylenchina</taxon>
        <taxon>Panagrolaimomorpha</taxon>
        <taxon>Panagrolaimoidea</taxon>
        <taxon>Panagrolaimidae</taxon>
        <taxon>Panagrolaimus</taxon>
    </lineage>
</organism>
<name>A0AC35GTX9_9BILA</name>